<gene>
    <name evidence="1" type="ORF">SUZIE_172200</name>
</gene>
<dbReference type="PANTHER" id="PTHR36882:SF1">
    <property type="entry name" value="TESTIS-EXPRESSED SEQUENCE 37 PROTEIN"/>
    <property type="match status" value="1"/>
</dbReference>
<protein>
    <submittedName>
        <fullName evidence="1">Testis-expressed sequence 37 protein</fullName>
    </submittedName>
</protein>
<accession>A0AA41T468</accession>
<sequence>MARAAHPGQAPVDLDTYQSSYMVHYQPYGKHRYSRVTPQEQDKLDAQLRYKEFYRPVASLNPKLEDGFPAFERPHMTARDLGLPGFFPPQDSVARVESTPRCVLFSICPWVYPASPALCLAQGDPNRLPQVARFPCLLELQHQPVAEEGTGYLLLPGCPCPCPPYQMLKVPVLYRWGPLLPFYQ</sequence>
<dbReference type="InterPro" id="IPR029361">
    <property type="entry name" value="SPMIP9"/>
</dbReference>
<organism evidence="1 2">
    <name type="scientific">Sciurus carolinensis</name>
    <name type="common">Eastern gray squirrel</name>
    <dbReference type="NCBI Taxonomy" id="30640"/>
    <lineage>
        <taxon>Eukaryota</taxon>
        <taxon>Metazoa</taxon>
        <taxon>Chordata</taxon>
        <taxon>Craniata</taxon>
        <taxon>Vertebrata</taxon>
        <taxon>Euteleostomi</taxon>
        <taxon>Mammalia</taxon>
        <taxon>Eutheria</taxon>
        <taxon>Euarchontoglires</taxon>
        <taxon>Glires</taxon>
        <taxon>Rodentia</taxon>
        <taxon>Sciuromorpha</taxon>
        <taxon>Sciuridae</taxon>
        <taxon>Sciurinae</taxon>
        <taxon>Sciurini</taxon>
        <taxon>Sciurus</taxon>
    </lineage>
</organism>
<reference evidence="1" key="1">
    <citation type="submission" date="2020-03" db="EMBL/GenBank/DDBJ databases">
        <title>Studies in the Genomics of Life Span.</title>
        <authorList>
            <person name="Glass D."/>
        </authorList>
    </citation>
    <scope>NUCLEOTIDE SEQUENCE</scope>
    <source>
        <strain evidence="1">SUZIE</strain>
        <tissue evidence="1">Muscle</tissue>
    </source>
</reference>
<dbReference type="Pfam" id="PF15217">
    <property type="entry name" value="TSC21"/>
    <property type="match status" value="1"/>
</dbReference>
<keyword evidence="2" id="KW-1185">Reference proteome</keyword>
<dbReference type="Proteomes" id="UP001166674">
    <property type="component" value="Unassembled WGS sequence"/>
</dbReference>
<dbReference type="EMBL" id="JAATJV010386238">
    <property type="protein sequence ID" value="MBZ3883290.1"/>
    <property type="molecule type" value="Genomic_DNA"/>
</dbReference>
<comment type="caution">
    <text evidence="1">The sequence shown here is derived from an EMBL/GenBank/DDBJ whole genome shotgun (WGS) entry which is preliminary data.</text>
</comment>
<proteinExistence type="predicted"/>
<evidence type="ECO:0000313" key="1">
    <source>
        <dbReference type="EMBL" id="MBZ3883290.1"/>
    </source>
</evidence>
<dbReference type="PANTHER" id="PTHR36882">
    <property type="entry name" value="TESTIS-EXPRESSED SEQUENCE 37 PROTEIN"/>
    <property type="match status" value="1"/>
</dbReference>
<dbReference type="GO" id="GO:0005737">
    <property type="term" value="C:cytoplasm"/>
    <property type="evidence" value="ECO:0007669"/>
    <property type="project" value="TreeGrafter"/>
</dbReference>
<evidence type="ECO:0000313" key="2">
    <source>
        <dbReference type="Proteomes" id="UP001166674"/>
    </source>
</evidence>
<name>A0AA41T468_SCICA</name>
<dbReference type="AlphaFoldDB" id="A0AA41T468"/>